<name>A0A6N2UKF3_ANAHA</name>
<gene>
    <name evidence="1" type="ORF">AHLFYP4_01836</name>
</gene>
<proteinExistence type="predicted"/>
<organism evidence="1">
    <name type="scientific">Anaerostipes hadrus</name>
    <dbReference type="NCBI Taxonomy" id="649756"/>
    <lineage>
        <taxon>Bacteria</taxon>
        <taxon>Bacillati</taxon>
        <taxon>Bacillota</taxon>
        <taxon>Clostridia</taxon>
        <taxon>Lachnospirales</taxon>
        <taxon>Lachnospiraceae</taxon>
        <taxon>Anaerostipes</taxon>
    </lineage>
</organism>
<accession>A0A6N2UKF3</accession>
<dbReference type="SUPFAM" id="SSF52540">
    <property type="entry name" value="P-loop containing nucleoside triphosphate hydrolases"/>
    <property type="match status" value="1"/>
</dbReference>
<dbReference type="InterPro" id="IPR027417">
    <property type="entry name" value="P-loop_NTPase"/>
</dbReference>
<protein>
    <submittedName>
        <fullName evidence="1">Uncharacterized protein</fullName>
    </submittedName>
</protein>
<sequence length="1554" mass="181753">MDHVAVIGLISSILTIEEAGRSWITLIKEKVKKKGPNLNDWNSDNPVVQSCLDKFKMDMREKYQDHIFSEKEIDEIVQKFFENNTQIEYEDREEIEQFIREIIIAYNVYTKSLMSPGEKVLHNEMSSDFSKVMDKLEEIQVQPEKENIKKFLRAVERSKDIELANIEEYINGEYEINRTEFIDSIKLGSNKIISIQGNAGSGKSVICKKLLIEKEYVLATRAENLALGKTLNEIWGCDVEDAILWLGKQRLYIFIDAIEFIADCGENAFISLQEIYRLADKYENVFIITSCRSTDSTAFFKIDTKYRITIYETPELTTEELNNIAKKYPIIKSLQQHKKYSDLFRLPFYINLIISGGFVKENIKDENSFRLLIWEKILCLKDKCAKYGISSSMAREAVENIVFTRATNFLVGVDKDIIDSKILEALISEGIIVENGNTVRLKYDIFEDICFERFIDKNFESCLGNYNTFFTEIEKIGRCIYRRYQIWVSNKLFIQSTREKFIYSLLIDANIKENWKKETEIGIVKSKYCGLFFEESSELLSKNVIGELLNVTNLFAFEARIIHIPKLSMSIRPIGAARENLIKIASKELIVDERYKESLIKLCDDYSNFENRMIDVEKKACEIIIGYIDELIEKCKNGKAYLYSKELVKLFLIVSKMPKASKEWLCGFVHRMLEEYRSDLNRSDSVSEDILEAIIKNYNPRFVIELPELACEVAETLWTYRKLRRPFSYYEDDFNKVKAYGLSDKADNYANNSVFDTPFIWYIMRYNFIKGFNWAIDFLNKSVACFAKNNPEGIRKIEIFFADQNEKKLYFGNENLWLADTMERLVPAILGDIIYVIKRTIVNTITNTSDRTYAKKLAEYIRKTIYEKSNNILLLSVVETIGMNFEKELSGYAVELASSMELIYWDIRRYENYLHNPTKELLEKQILMSFGLSQINSRYEKDEKCAKSLQQYVIDSYLYGDEKIKSKCNVTVDYLYSIFDEKMCPNENLQIQKMDARNAIMTQVNENTLLLETQIQGEPQKIVQKNEEASKPIKKINKSLNNLVENVKNNEIKTDDIIQLIDELLERMQENDLLDMQYEDTLIILIAGALTKTDISKKQRNNLIGEWLKRFSKIFDKGNGSYIANMDVTGQLWMQLKEEIDPIHEEHILSIILNSFLNEEHSGLIEKISDSAVCFLRLNKKYAKRFFNTIVKLSEDEMNHQRFNAEYIEVHKDNEKFDFVPNMIPRLKGVDYHISKNGTELYENQKEMIIRNYLFKNFEADLSDFDIDNYDIGILCQLPHCGLDIEDEKMALVIKNIVICMIEIWNADVSKRQAHEIIDTFKEHSISTFFQYQLRLLGKNVEPLYDVLFSNIDFSKFTIDTIEFYKDIFGGFLSAYIDGFREKGKRSDIETKINMLEKYIEAIPEEWVRMELEKSLFLCVTRYNSWDVNKVKAQYSYKDKCFINNQLCKYGKIHLRDVLRTVYMLNIDELLPDILIGLSECFDATISHGKEKFFKDVQDEQTIVDMIILKAFVNYSDEIKKDEKLINAYENILSSLTEIGNEKAAVLLDEFRIH</sequence>
<reference evidence="1" key="1">
    <citation type="submission" date="2019-11" db="EMBL/GenBank/DDBJ databases">
        <authorList>
            <person name="Feng L."/>
        </authorList>
    </citation>
    <scope>NUCLEOTIDE SEQUENCE</scope>
    <source>
        <strain evidence="1">AhadrusLFYP4</strain>
    </source>
</reference>
<evidence type="ECO:0000313" key="1">
    <source>
        <dbReference type="EMBL" id="VYT15746.1"/>
    </source>
</evidence>
<dbReference type="EMBL" id="CACRSX010000037">
    <property type="protein sequence ID" value="VYT15746.1"/>
    <property type="molecule type" value="Genomic_DNA"/>
</dbReference>
<dbReference type="RefSeq" id="WP_156723727.1">
    <property type="nucleotide sequence ID" value="NZ_CACRSX010000037.1"/>
</dbReference>